<dbReference type="PANTHER" id="PTHR43157:SF31">
    <property type="entry name" value="PHOSPHATIDYLINOSITOL-GLYCAN BIOSYNTHESIS CLASS F PROTEIN"/>
    <property type="match status" value="1"/>
</dbReference>
<keyword evidence="1" id="KW-0560">Oxidoreductase</keyword>
<sequence length="338" mass="37690">MQPTFCAFIKTQRAEVPPVIHADLAGKVVLVVGGNTGIGYETAKHFAQMNPAKVIIACRSQERGRAAVAKMRQETGFDNIELKIVDLAKFSSVVAFSDDFIKEEKRLDILIANAAVSMEDYTTTSDGWEMTLQVNNLSTLLFCIRLAPLLIETAEKNRGTHPRLVILGSTLHYDIRKFERKVLESNNPLRALSSRESSTSSNMLVRYSESKLLVVFMMRSLANILKNKGVIVNSVCPGYCSSELQRNVTGPKRVLFKGIEMYMAWTAEEGSRQVVWAALANEDNAGTMNDVFCSAMKVQETSDFSISSSGRKAQEDFWTNFIEELSKVDPKVPEILRD</sequence>
<dbReference type="InterPro" id="IPR002347">
    <property type="entry name" value="SDR_fam"/>
</dbReference>
<gene>
    <name evidence="2" type="ORF">FA15DRAFT_619973</name>
</gene>
<dbReference type="EMBL" id="ML210208">
    <property type="protein sequence ID" value="TFK23999.1"/>
    <property type="molecule type" value="Genomic_DNA"/>
</dbReference>
<dbReference type="Pfam" id="PF00106">
    <property type="entry name" value="adh_short"/>
    <property type="match status" value="2"/>
</dbReference>
<dbReference type="PANTHER" id="PTHR43157">
    <property type="entry name" value="PHOSPHATIDYLINOSITOL-GLYCAN BIOSYNTHESIS CLASS F PROTEIN-RELATED"/>
    <property type="match status" value="1"/>
</dbReference>
<feature type="non-terminal residue" evidence="2">
    <location>
        <position position="338"/>
    </location>
</feature>
<accession>A0A5C3KTQ9</accession>
<dbReference type="Gene3D" id="3.40.50.720">
    <property type="entry name" value="NAD(P)-binding Rossmann-like Domain"/>
    <property type="match status" value="1"/>
</dbReference>
<dbReference type="Proteomes" id="UP000307440">
    <property type="component" value="Unassembled WGS sequence"/>
</dbReference>
<dbReference type="AlphaFoldDB" id="A0A5C3KTQ9"/>
<protein>
    <submittedName>
        <fullName evidence="2">Short-chain dehydrogenase</fullName>
    </submittedName>
</protein>
<organism evidence="2 3">
    <name type="scientific">Coprinopsis marcescibilis</name>
    <name type="common">Agaric fungus</name>
    <name type="synonym">Psathyrella marcescibilis</name>
    <dbReference type="NCBI Taxonomy" id="230819"/>
    <lineage>
        <taxon>Eukaryota</taxon>
        <taxon>Fungi</taxon>
        <taxon>Dikarya</taxon>
        <taxon>Basidiomycota</taxon>
        <taxon>Agaricomycotina</taxon>
        <taxon>Agaricomycetes</taxon>
        <taxon>Agaricomycetidae</taxon>
        <taxon>Agaricales</taxon>
        <taxon>Agaricineae</taxon>
        <taxon>Psathyrellaceae</taxon>
        <taxon>Coprinopsis</taxon>
    </lineage>
</organism>
<dbReference type="InterPro" id="IPR036291">
    <property type="entry name" value="NAD(P)-bd_dom_sf"/>
</dbReference>
<dbReference type="GO" id="GO:0016491">
    <property type="term" value="F:oxidoreductase activity"/>
    <property type="evidence" value="ECO:0007669"/>
    <property type="project" value="UniProtKB-KW"/>
</dbReference>
<evidence type="ECO:0000256" key="1">
    <source>
        <dbReference type="ARBA" id="ARBA00023002"/>
    </source>
</evidence>
<dbReference type="STRING" id="230819.A0A5C3KTQ9"/>
<evidence type="ECO:0000313" key="3">
    <source>
        <dbReference type="Proteomes" id="UP000307440"/>
    </source>
</evidence>
<evidence type="ECO:0000313" key="2">
    <source>
        <dbReference type="EMBL" id="TFK23999.1"/>
    </source>
</evidence>
<reference evidence="2 3" key="1">
    <citation type="journal article" date="2019" name="Nat. Ecol. Evol.">
        <title>Megaphylogeny resolves global patterns of mushroom evolution.</title>
        <authorList>
            <person name="Varga T."/>
            <person name="Krizsan K."/>
            <person name="Foldi C."/>
            <person name="Dima B."/>
            <person name="Sanchez-Garcia M."/>
            <person name="Sanchez-Ramirez S."/>
            <person name="Szollosi G.J."/>
            <person name="Szarkandi J.G."/>
            <person name="Papp V."/>
            <person name="Albert L."/>
            <person name="Andreopoulos W."/>
            <person name="Angelini C."/>
            <person name="Antonin V."/>
            <person name="Barry K.W."/>
            <person name="Bougher N.L."/>
            <person name="Buchanan P."/>
            <person name="Buyck B."/>
            <person name="Bense V."/>
            <person name="Catcheside P."/>
            <person name="Chovatia M."/>
            <person name="Cooper J."/>
            <person name="Damon W."/>
            <person name="Desjardin D."/>
            <person name="Finy P."/>
            <person name="Geml J."/>
            <person name="Haridas S."/>
            <person name="Hughes K."/>
            <person name="Justo A."/>
            <person name="Karasinski D."/>
            <person name="Kautmanova I."/>
            <person name="Kiss B."/>
            <person name="Kocsube S."/>
            <person name="Kotiranta H."/>
            <person name="LaButti K.M."/>
            <person name="Lechner B.E."/>
            <person name="Liimatainen K."/>
            <person name="Lipzen A."/>
            <person name="Lukacs Z."/>
            <person name="Mihaltcheva S."/>
            <person name="Morgado L.N."/>
            <person name="Niskanen T."/>
            <person name="Noordeloos M.E."/>
            <person name="Ohm R.A."/>
            <person name="Ortiz-Santana B."/>
            <person name="Ovrebo C."/>
            <person name="Racz N."/>
            <person name="Riley R."/>
            <person name="Savchenko A."/>
            <person name="Shiryaev A."/>
            <person name="Soop K."/>
            <person name="Spirin V."/>
            <person name="Szebenyi C."/>
            <person name="Tomsovsky M."/>
            <person name="Tulloss R.E."/>
            <person name="Uehling J."/>
            <person name="Grigoriev I.V."/>
            <person name="Vagvolgyi C."/>
            <person name="Papp T."/>
            <person name="Martin F.M."/>
            <person name="Miettinen O."/>
            <person name="Hibbett D.S."/>
            <person name="Nagy L.G."/>
        </authorList>
    </citation>
    <scope>NUCLEOTIDE SEQUENCE [LARGE SCALE GENOMIC DNA]</scope>
    <source>
        <strain evidence="2 3">CBS 121175</strain>
    </source>
</reference>
<proteinExistence type="predicted"/>
<dbReference type="OrthoDB" id="542013at2759"/>
<dbReference type="PRINTS" id="PR00081">
    <property type="entry name" value="GDHRDH"/>
</dbReference>
<dbReference type="SUPFAM" id="SSF51735">
    <property type="entry name" value="NAD(P)-binding Rossmann-fold domains"/>
    <property type="match status" value="1"/>
</dbReference>
<name>A0A5C3KTQ9_COPMA</name>
<keyword evidence="3" id="KW-1185">Reference proteome</keyword>